<dbReference type="AlphaFoldDB" id="A0A644X424"/>
<evidence type="ECO:0000313" key="1">
    <source>
        <dbReference type="EMBL" id="MPM09053.1"/>
    </source>
</evidence>
<comment type="caution">
    <text evidence="1">The sequence shown here is derived from an EMBL/GenBank/DDBJ whole genome shotgun (WGS) entry which is preliminary data.</text>
</comment>
<reference evidence="1" key="1">
    <citation type="submission" date="2019-08" db="EMBL/GenBank/DDBJ databases">
        <authorList>
            <person name="Kucharzyk K."/>
            <person name="Murdoch R.W."/>
            <person name="Higgins S."/>
            <person name="Loffler F."/>
        </authorList>
    </citation>
    <scope>NUCLEOTIDE SEQUENCE</scope>
</reference>
<proteinExistence type="predicted"/>
<dbReference type="EMBL" id="VSSQ01001523">
    <property type="protein sequence ID" value="MPM09053.1"/>
    <property type="molecule type" value="Genomic_DNA"/>
</dbReference>
<accession>A0A644X424</accession>
<protein>
    <submittedName>
        <fullName evidence="1">Uncharacterized protein</fullName>
    </submittedName>
</protein>
<sequence>MDSLYVTAFSTPLKSANVKNIEDVPYSFEEITVLNHMFVFSNTEKIIGSIDENSLEFAGILSDDTNINLCEFIIFSQTVTTYIKDYNIVINDDDMTAVKYMAQLKPLWDSANKHLNQLIKDLQENQIKSGIFLKKKKQQAKEKSHKS</sequence>
<name>A0A644X424_9ZZZZ</name>
<organism evidence="1">
    <name type="scientific">bioreactor metagenome</name>
    <dbReference type="NCBI Taxonomy" id="1076179"/>
    <lineage>
        <taxon>unclassified sequences</taxon>
        <taxon>metagenomes</taxon>
        <taxon>ecological metagenomes</taxon>
    </lineage>
</organism>
<gene>
    <name evidence="1" type="ORF">SDC9_55369</name>
</gene>